<protein>
    <submittedName>
        <fullName evidence="1">Uncharacterized protein</fullName>
    </submittedName>
</protein>
<dbReference type="Proteomes" id="UP001055072">
    <property type="component" value="Unassembled WGS sequence"/>
</dbReference>
<keyword evidence="2" id="KW-1185">Reference proteome</keyword>
<reference evidence="1" key="1">
    <citation type="journal article" date="2021" name="Environ. Microbiol.">
        <title>Gene family expansions and transcriptome signatures uncover fungal adaptations to wood decay.</title>
        <authorList>
            <person name="Hage H."/>
            <person name="Miyauchi S."/>
            <person name="Viragh M."/>
            <person name="Drula E."/>
            <person name="Min B."/>
            <person name="Chaduli D."/>
            <person name="Navarro D."/>
            <person name="Favel A."/>
            <person name="Norest M."/>
            <person name="Lesage-Meessen L."/>
            <person name="Balint B."/>
            <person name="Merenyi Z."/>
            <person name="de Eugenio L."/>
            <person name="Morin E."/>
            <person name="Martinez A.T."/>
            <person name="Baldrian P."/>
            <person name="Stursova M."/>
            <person name="Martinez M.J."/>
            <person name="Novotny C."/>
            <person name="Magnuson J.K."/>
            <person name="Spatafora J.W."/>
            <person name="Maurice S."/>
            <person name="Pangilinan J."/>
            <person name="Andreopoulos W."/>
            <person name="LaButti K."/>
            <person name="Hundley H."/>
            <person name="Na H."/>
            <person name="Kuo A."/>
            <person name="Barry K."/>
            <person name="Lipzen A."/>
            <person name="Henrissat B."/>
            <person name="Riley R."/>
            <person name="Ahrendt S."/>
            <person name="Nagy L.G."/>
            <person name="Grigoriev I.V."/>
            <person name="Martin F."/>
            <person name="Rosso M.N."/>
        </authorList>
    </citation>
    <scope>NUCLEOTIDE SEQUENCE</scope>
    <source>
        <strain evidence="1">CBS 384.51</strain>
    </source>
</reference>
<proteinExistence type="predicted"/>
<name>A0ACB8UAG4_9APHY</name>
<comment type="caution">
    <text evidence="1">The sequence shown here is derived from an EMBL/GenBank/DDBJ whole genome shotgun (WGS) entry which is preliminary data.</text>
</comment>
<organism evidence="1 2">
    <name type="scientific">Irpex rosettiformis</name>
    <dbReference type="NCBI Taxonomy" id="378272"/>
    <lineage>
        <taxon>Eukaryota</taxon>
        <taxon>Fungi</taxon>
        <taxon>Dikarya</taxon>
        <taxon>Basidiomycota</taxon>
        <taxon>Agaricomycotina</taxon>
        <taxon>Agaricomycetes</taxon>
        <taxon>Polyporales</taxon>
        <taxon>Irpicaceae</taxon>
        <taxon>Irpex</taxon>
    </lineage>
</organism>
<feature type="non-terminal residue" evidence="1">
    <location>
        <position position="1"/>
    </location>
</feature>
<sequence length="53" mass="6118">STFNGEELKALGKHRCLHTSLGGFYLRRVLNVANWLLFQLLSFYKMGLRTDTT</sequence>
<dbReference type="EMBL" id="MU274906">
    <property type="protein sequence ID" value="KAI0091318.1"/>
    <property type="molecule type" value="Genomic_DNA"/>
</dbReference>
<accession>A0ACB8UAG4</accession>
<evidence type="ECO:0000313" key="1">
    <source>
        <dbReference type="EMBL" id="KAI0091318.1"/>
    </source>
</evidence>
<gene>
    <name evidence="1" type="ORF">BDY19DRAFT_935109</name>
</gene>
<evidence type="ECO:0000313" key="2">
    <source>
        <dbReference type="Proteomes" id="UP001055072"/>
    </source>
</evidence>